<feature type="compositionally biased region" description="Low complexity" evidence="1">
    <location>
        <begin position="855"/>
        <end position="920"/>
    </location>
</feature>
<feature type="compositionally biased region" description="Basic residues" evidence="1">
    <location>
        <begin position="196"/>
        <end position="205"/>
    </location>
</feature>
<feature type="compositionally biased region" description="Low complexity" evidence="1">
    <location>
        <begin position="614"/>
        <end position="638"/>
    </location>
</feature>
<feature type="region of interest" description="Disordered" evidence="1">
    <location>
        <begin position="343"/>
        <end position="451"/>
    </location>
</feature>
<feature type="compositionally biased region" description="Low complexity" evidence="1">
    <location>
        <begin position="564"/>
        <end position="588"/>
    </location>
</feature>
<feature type="compositionally biased region" description="Low complexity" evidence="1">
    <location>
        <begin position="675"/>
        <end position="685"/>
    </location>
</feature>
<feature type="compositionally biased region" description="Acidic residues" evidence="1">
    <location>
        <begin position="81"/>
        <end position="91"/>
    </location>
</feature>
<feature type="compositionally biased region" description="Low complexity" evidence="1">
    <location>
        <begin position="1050"/>
        <end position="1064"/>
    </location>
</feature>
<name>A0A9W9ABN3_9AGAR</name>
<feature type="compositionally biased region" description="Polar residues" evidence="1">
    <location>
        <begin position="93"/>
        <end position="104"/>
    </location>
</feature>
<feature type="compositionally biased region" description="Polar residues" evidence="1">
    <location>
        <begin position="830"/>
        <end position="848"/>
    </location>
</feature>
<dbReference type="AlphaFoldDB" id="A0A9W9ABN3"/>
<feature type="compositionally biased region" description="Low complexity" evidence="1">
    <location>
        <begin position="818"/>
        <end position="829"/>
    </location>
</feature>
<comment type="caution">
    <text evidence="2">The sequence shown here is derived from an EMBL/GenBank/DDBJ whole genome shotgun (WGS) entry which is preliminary data.</text>
</comment>
<feature type="compositionally biased region" description="Basic and acidic residues" evidence="1">
    <location>
        <begin position="120"/>
        <end position="146"/>
    </location>
</feature>
<dbReference type="EMBL" id="JAOTPV010000008">
    <property type="protein sequence ID" value="KAJ4479113.1"/>
    <property type="molecule type" value="Genomic_DNA"/>
</dbReference>
<proteinExistence type="predicted"/>
<sequence length="1167" mass="120036">MNSYLSMSSVPQSHLNRVTFADGYNTSASPLDTHAELTSPTKRSDRKSLGILKYNDDRRKRERGHDDEYGDIAKKTRLEGDEFIDGDEEAGWQDSNHSQNSSMPRGSKRGLGEDDDSDLETSKGERGKRQRKVSGDKESTFRRDMDVDAEGEDLLGDLKSLSRGKKRDRDETGSSYGGELEQEDDEANFDVEGEKARRRKRRNKRRSDANSSSRGKKRDRDLEDETGESDDGTGVAFHRMFRKKRGKRTSDEEKLSDVSMEDSSSISTKGKKIGETWSSNGVQYKIGPNGQRLRFELVKKARQKFVMPIDSVHPDRKANLEVYVEAWLSEEEYREAKTQHILSWQESPKGSTEPETPPPSTPDTLSTPPHTGKHLLWDSTMGIPSSQPHDNPFETAKSPTPQLTITGNAAASKRIASAVRNSSDNKLPGNSNIASPSPSLMDSTNMRSPRTYKQFSKWEKQDLEAKAMMRMREINRKKEEEKEKEKVASALPTVPKITFTPPVADARSTTKPPAFSLPGASTAPKLSFNAPATSSPLANGDNKPEAAKPPPSTMPSFSFGNPGSAPAPAPASAQATTAAPTAQTNPMAPANPPAFSFGPTPGATHTAPADKPKPTLGLGLPSSGPSAPQPASLAATPSTVPPLSTPVPPKFSFNVPPKPAAVPSSSTEQNKDVPASSGASSVGGSLLTRLGGSAPTAQNNATPSTTPPSFSFAKPAAPASSKTASSSSPFGSAFSAAPSSSPFSGASSTPATAPQQPSQPTNGPSSSSVVPVKFNFFGGATKAPSPSPFGNTASNTSTMTTSATPSSLSGALNPVPPSSTTTAKPTSSPFGSTNNNPTDGGSTASTTPVLKFSFGAPAASSSGATANAGSTGQQSTPQPAPSATSSPFGNSSAFGGSSPFGSSASASNSTNNNNTSKSAFGSNTSGTNAFGAPSTPSPFGAASTGNNIFGGGNNTFGAKPTNFETKPASTSAFSTPSETQSSGTFGTKPTNFDIKPVSTSAFSKPSETQSFGTAPAAKSAFAFGSPAPASSSAVPGSTPFGFGASSNGFGTAAAAKPAGEAPTKSAFSFGSSSPATPGASNSTPASEPPKSAFAFGNTTTPAGSPANSVLSFGAAAPSSTSNATGGPLFSFGGMSAGGQSVFGGSGSSAPTAFSAFANKPAGSNTAK</sequence>
<feature type="compositionally biased region" description="Polar residues" evidence="1">
    <location>
        <begin position="397"/>
        <end position="409"/>
    </location>
</feature>
<evidence type="ECO:0000313" key="3">
    <source>
        <dbReference type="Proteomes" id="UP001150266"/>
    </source>
</evidence>
<protein>
    <submittedName>
        <fullName evidence="2">Uncharacterized protein</fullName>
    </submittedName>
</protein>
<feature type="compositionally biased region" description="Low complexity" evidence="1">
    <location>
        <begin position="257"/>
        <end position="268"/>
    </location>
</feature>
<feature type="compositionally biased region" description="Polar residues" evidence="1">
    <location>
        <begin position="24"/>
        <end position="41"/>
    </location>
</feature>
<organism evidence="2 3">
    <name type="scientific">Lentinula aciculospora</name>
    <dbReference type="NCBI Taxonomy" id="153920"/>
    <lineage>
        <taxon>Eukaryota</taxon>
        <taxon>Fungi</taxon>
        <taxon>Dikarya</taxon>
        <taxon>Basidiomycota</taxon>
        <taxon>Agaricomycotina</taxon>
        <taxon>Agaricomycetes</taxon>
        <taxon>Agaricomycetidae</taxon>
        <taxon>Agaricales</taxon>
        <taxon>Marasmiineae</taxon>
        <taxon>Omphalotaceae</taxon>
        <taxon>Lentinula</taxon>
    </lineage>
</organism>
<feature type="region of interest" description="Disordered" evidence="1">
    <location>
        <begin position="1025"/>
        <end position="1130"/>
    </location>
</feature>
<feature type="compositionally biased region" description="Polar residues" evidence="1">
    <location>
        <begin position="695"/>
        <end position="704"/>
    </location>
</feature>
<feature type="compositionally biased region" description="Acidic residues" evidence="1">
    <location>
        <begin position="180"/>
        <end position="191"/>
    </location>
</feature>
<feature type="compositionally biased region" description="Polar residues" evidence="1">
    <location>
        <begin position="1096"/>
        <end position="1110"/>
    </location>
</feature>
<evidence type="ECO:0000313" key="2">
    <source>
        <dbReference type="EMBL" id="KAJ4479113.1"/>
    </source>
</evidence>
<feature type="compositionally biased region" description="Pro residues" evidence="1">
    <location>
        <begin position="639"/>
        <end position="649"/>
    </location>
</feature>
<feature type="region of interest" description="Disordered" evidence="1">
    <location>
        <begin position="24"/>
        <end position="282"/>
    </location>
</feature>
<feature type="compositionally biased region" description="Polar residues" evidence="1">
    <location>
        <begin position="419"/>
        <end position="451"/>
    </location>
</feature>
<feature type="compositionally biased region" description="Acidic residues" evidence="1">
    <location>
        <begin position="222"/>
        <end position="231"/>
    </location>
</feature>
<keyword evidence="3" id="KW-1185">Reference proteome</keyword>
<feature type="compositionally biased region" description="Polar residues" evidence="1">
    <location>
        <begin position="962"/>
        <end position="990"/>
    </location>
</feature>
<dbReference type="Proteomes" id="UP001150266">
    <property type="component" value="Unassembled WGS sequence"/>
</dbReference>
<feature type="compositionally biased region" description="Basic and acidic residues" evidence="1">
    <location>
        <begin position="475"/>
        <end position="487"/>
    </location>
</feature>
<reference evidence="2" key="1">
    <citation type="submission" date="2022-08" db="EMBL/GenBank/DDBJ databases">
        <title>A Global Phylogenomic Analysis of the Shiitake Genus Lentinula.</title>
        <authorList>
            <consortium name="DOE Joint Genome Institute"/>
            <person name="Sierra-Patev S."/>
            <person name="Min B."/>
            <person name="Naranjo-Ortiz M."/>
            <person name="Looney B."/>
            <person name="Konkel Z."/>
            <person name="Slot J.C."/>
            <person name="Sakamoto Y."/>
            <person name="Steenwyk J.L."/>
            <person name="Rokas A."/>
            <person name="Carro J."/>
            <person name="Camarero S."/>
            <person name="Ferreira P."/>
            <person name="Molpeceres G."/>
            <person name="Ruiz-Duenas F.J."/>
            <person name="Serrano A."/>
            <person name="Henrissat B."/>
            <person name="Drula E."/>
            <person name="Hughes K.W."/>
            <person name="Mata J.L."/>
            <person name="Ishikawa N.K."/>
            <person name="Vargas-Isla R."/>
            <person name="Ushijima S."/>
            <person name="Smith C.A."/>
            <person name="Ahrendt S."/>
            <person name="Andreopoulos W."/>
            <person name="He G."/>
            <person name="Labutti K."/>
            <person name="Lipzen A."/>
            <person name="Ng V."/>
            <person name="Riley R."/>
            <person name="Sandor L."/>
            <person name="Barry K."/>
            <person name="Martinez A.T."/>
            <person name="Xiao Y."/>
            <person name="Gibbons J.G."/>
            <person name="Terashima K."/>
            <person name="Grigoriev I.V."/>
            <person name="Hibbett D.S."/>
        </authorList>
    </citation>
    <scope>NUCLEOTIDE SEQUENCE</scope>
    <source>
        <strain evidence="2">JLM2183</strain>
    </source>
</reference>
<accession>A0A9W9ABN3</accession>
<evidence type="ECO:0000256" key="1">
    <source>
        <dbReference type="SAM" id="MobiDB-lite"/>
    </source>
</evidence>
<dbReference type="OrthoDB" id="9451547at2759"/>
<gene>
    <name evidence="2" type="ORF">J3R30DRAFT_2719755</name>
</gene>
<feature type="region of interest" description="Disordered" evidence="1">
    <location>
        <begin position="475"/>
        <end position="1011"/>
    </location>
</feature>
<feature type="compositionally biased region" description="Low complexity" evidence="1">
    <location>
        <begin position="707"/>
        <end position="761"/>
    </location>
</feature>
<feature type="compositionally biased region" description="Basic and acidic residues" evidence="1">
    <location>
        <begin position="42"/>
        <end position="80"/>
    </location>
</feature>
<feature type="compositionally biased region" description="Low complexity" evidence="1">
    <location>
        <begin position="1025"/>
        <end position="1039"/>
    </location>
</feature>
<feature type="compositionally biased region" description="Polar residues" evidence="1">
    <location>
        <begin position="1065"/>
        <end position="1085"/>
    </location>
</feature>
<feature type="compositionally biased region" description="Polar residues" evidence="1">
    <location>
        <begin position="997"/>
        <end position="1010"/>
    </location>
</feature>
<feature type="compositionally biased region" description="Low complexity" evidence="1">
    <location>
        <begin position="791"/>
        <end position="809"/>
    </location>
</feature>